<evidence type="ECO:0000256" key="3">
    <source>
        <dbReference type="ARBA" id="ARBA00023163"/>
    </source>
</evidence>
<dbReference type="SUPFAM" id="SSF55781">
    <property type="entry name" value="GAF domain-like"/>
    <property type="match status" value="1"/>
</dbReference>
<dbReference type="InterPro" id="IPR036390">
    <property type="entry name" value="WH_DNA-bd_sf"/>
</dbReference>
<keyword evidence="8" id="KW-1185">Reference proteome</keyword>
<sequence length="296" mass="31286">MTTSPPKPQTAAPSAPHAAKAPRAARKSRPDEGGKAGRRGIQSIETGFAILEVMRRAGGPIALSRIAEGAQLTVANTHYYLVSFQNIGLVQQDGDTGHYGLGAYALKLGVAALEQFDVYKLARPAMAAISEQTGLTVFLGVWGNKGPTIVYRAEGGKSLPLLELRLGSVLPLLSSALGLNFFAHLPVEMTAGMLEDELRVPMSASGLARGDACRTREQAMQLREDIRAHGFSRCQDTLLPNFTSLSAPIFDLSGGIIAALTVMGPSRLLEGTAEADVLGLLQRNASEISQTAGMYA</sequence>
<feature type="region of interest" description="Disordered" evidence="4">
    <location>
        <begin position="1"/>
        <end position="39"/>
    </location>
</feature>
<evidence type="ECO:0000313" key="8">
    <source>
        <dbReference type="Proteomes" id="UP000199119"/>
    </source>
</evidence>
<dbReference type="Proteomes" id="UP000199119">
    <property type="component" value="Unassembled WGS sequence"/>
</dbReference>
<keyword evidence="1" id="KW-0805">Transcription regulation</keyword>
<dbReference type="GO" id="GO:0045892">
    <property type="term" value="P:negative regulation of DNA-templated transcription"/>
    <property type="evidence" value="ECO:0007669"/>
    <property type="project" value="TreeGrafter"/>
</dbReference>
<evidence type="ECO:0000259" key="5">
    <source>
        <dbReference type="PROSITE" id="PS51077"/>
    </source>
</evidence>
<dbReference type="Gene3D" id="1.10.10.10">
    <property type="entry name" value="Winged helix-like DNA-binding domain superfamily/Winged helix DNA-binding domain"/>
    <property type="match status" value="1"/>
</dbReference>
<reference evidence="8" key="1">
    <citation type="submission" date="2016-10" db="EMBL/GenBank/DDBJ databases">
        <authorList>
            <person name="Varghese N."/>
            <person name="Submissions S."/>
        </authorList>
    </citation>
    <scope>NUCLEOTIDE SEQUENCE [LARGE SCALE GENOMIC DNA]</scope>
    <source>
        <strain evidence="8">DSM 27981</strain>
    </source>
</reference>
<dbReference type="Pfam" id="PF01614">
    <property type="entry name" value="IclR_C"/>
    <property type="match status" value="1"/>
</dbReference>
<dbReference type="SMART" id="SM00346">
    <property type="entry name" value="HTH_ICLR"/>
    <property type="match status" value="1"/>
</dbReference>
<accession>A0A1I2ASX4</accession>
<feature type="domain" description="IclR-ED" evidence="6">
    <location>
        <begin position="104"/>
        <end position="294"/>
    </location>
</feature>
<dbReference type="PANTHER" id="PTHR30136">
    <property type="entry name" value="HELIX-TURN-HELIX TRANSCRIPTIONAL REGULATOR, ICLR FAMILY"/>
    <property type="match status" value="1"/>
</dbReference>
<keyword evidence="3" id="KW-0804">Transcription</keyword>
<keyword evidence="2 7" id="KW-0238">DNA-binding</keyword>
<dbReference type="RefSeq" id="WP_092937696.1">
    <property type="nucleotide sequence ID" value="NZ_FONX01000002.1"/>
</dbReference>
<dbReference type="STRING" id="1177982.SAMN04489711_102210"/>
<organism evidence="7 8">
    <name type="scientific">Paracidovorax wautersii</name>
    <dbReference type="NCBI Taxonomy" id="1177982"/>
    <lineage>
        <taxon>Bacteria</taxon>
        <taxon>Pseudomonadati</taxon>
        <taxon>Pseudomonadota</taxon>
        <taxon>Betaproteobacteria</taxon>
        <taxon>Burkholderiales</taxon>
        <taxon>Comamonadaceae</taxon>
        <taxon>Paracidovorax</taxon>
    </lineage>
</organism>
<name>A0A1I2ASX4_9BURK</name>
<evidence type="ECO:0000259" key="6">
    <source>
        <dbReference type="PROSITE" id="PS51078"/>
    </source>
</evidence>
<dbReference type="PROSITE" id="PS51077">
    <property type="entry name" value="HTH_ICLR"/>
    <property type="match status" value="1"/>
</dbReference>
<dbReference type="AlphaFoldDB" id="A0A1I2ASX4"/>
<evidence type="ECO:0000256" key="4">
    <source>
        <dbReference type="SAM" id="MobiDB-lite"/>
    </source>
</evidence>
<dbReference type="PROSITE" id="PS51078">
    <property type="entry name" value="ICLR_ED"/>
    <property type="match status" value="1"/>
</dbReference>
<dbReference type="Pfam" id="PF09339">
    <property type="entry name" value="HTH_IclR"/>
    <property type="match status" value="1"/>
</dbReference>
<dbReference type="InterPro" id="IPR036388">
    <property type="entry name" value="WH-like_DNA-bd_sf"/>
</dbReference>
<dbReference type="PANTHER" id="PTHR30136:SF8">
    <property type="entry name" value="TRANSCRIPTIONAL REGULATORY PROTEIN"/>
    <property type="match status" value="1"/>
</dbReference>
<dbReference type="SUPFAM" id="SSF46785">
    <property type="entry name" value="Winged helix' DNA-binding domain"/>
    <property type="match status" value="1"/>
</dbReference>
<proteinExistence type="predicted"/>
<dbReference type="EMBL" id="FONX01000002">
    <property type="protein sequence ID" value="SFE47071.1"/>
    <property type="molecule type" value="Genomic_DNA"/>
</dbReference>
<dbReference type="InterPro" id="IPR050707">
    <property type="entry name" value="HTH_MetabolicPath_Reg"/>
</dbReference>
<evidence type="ECO:0000256" key="2">
    <source>
        <dbReference type="ARBA" id="ARBA00023125"/>
    </source>
</evidence>
<dbReference type="InterPro" id="IPR029016">
    <property type="entry name" value="GAF-like_dom_sf"/>
</dbReference>
<protein>
    <submittedName>
        <fullName evidence="7">DNA-binding transcriptional regulator, IclR family</fullName>
    </submittedName>
</protein>
<gene>
    <name evidence="7" type="ORF">SAMN04489711_102210</name>
</gene>
<dbReference type="InterPro" id="IPR005471">
    <property type="entry name" value="Tscrpt_reg_IclR_N"/>
</dbReference>
<feature type="domain" description="HTH iclR-type" evidence="5">
    <location>
        <begin position="41"/>
        <end position="103"/>
    </location>
</feature>
<feature type="compositionally biased region" description="Low complexity" evidence="4">
    <location>
        <begin position="11"/>
        <end position="22"/>
    </location>
</feature>
<dbReference type="GO" id="GO:0003700">
    <property type="term" value="F:DNA-binding transcription factor activity"/>
    <property type="evidence" value="ECO:0007669"/>
    <property type="project" value="TreeGrafter"/>
</dbReference>
<dbReference type="OrthoDB" id="8524622at2"/>
<dbReference type="Gene3D" id="3.30.450.40">
    <property type="match status" value="1"/>
</dbReference>
<dbReference type="GO" id="GO:0003677">
    <property type="term" value="F:DNA binding"/>
    <property type="evidence" value="ECO:0007669"/>
    <property type="project" value="UniProtKB-KW"/>
</dbReference>
<evidence type="ECO:0000313" key="7">
    <source>
        <dbReference type="EMBL" id="SFE47071.1"/>
    </source>
</evidence>
<evidence type="ECO:0000256" key="1">
    <source>
        <dbReference type="ARBA" id="ARBA00023015"/>
    </source>
</evidence>
<dbReference type="InterPro" id="IPR014757">
    <property type="entry name" value="Tscrpt_reg_IclR_C"/>
</dbReference>